<dbReference type="InterPro" id="IPR016181">
    <property type="entry name" value="Acyl_CoA_acyltransferase"/>
</dbReference>
<comment type="caution">
    <text evidence="2">The sequence shown here is derived from an EMBL/GenBank/DDBJ whole genome shotgun (WGS) entry which is preliminary data.</text>
</comment>
<evidence type="ECO:0000313" key="3">
    <source>
        <dbReference type="Proteomes" id="UP000619479"/>
    </source>
</evidence>
<organism evidence="2 3">
    <name type="scientific">Actinoplanes cyaneus</name>
    <dbReference type="NCBI Taxonomy" id="52696"/>
    <lineage>
        <taxon>Bacteria</taxon>
        <taxon>Bacillati</taxon>
        <taxon>Actinomycetota</taxon>
        <taxon>Actinomycetes</taxon>
        <taxon>Micromonosporales</taxon>
        <taxon>Micromonosporaceae</taxon>
        <taxon>Actinoplanes</taxon>
    </lineage>
</organism>
<keyword evidence="3" id="KW-1185">Reference proteome</keyword>
<protein>
    <submittedName>
        <fullName evidence="2">N-acetyltransferase</fullName>
    </submittedName>
</protein>
<dbReference type="SUPFAM" id="SSF55729">
    <property type="entry name" value="Acyl-CoA N-acyltransferases (Nat)"/>
    <property type="match status" value="1"/>
</dbReference>
<dbReference type="GO" id="GO:0016747">
    <property type="term" value="F:acyltransferase activity, transferring groups other than amino-acyl groups"/>
    <property type="evidence" value="ECO:0007669"/>
    <property type="project" value="InterPro"/>
</dbReference>
<gene>
    <name evidence="2" type="ORF">Acy02nite_18680</name>
</gene>
<proteinExistence type="predicted"/>
<feature type="domain" description="N-acetyltransferase" evidence="1">
    <location>
        <begin position="138"/>
        <end position="273"/>
    </location>
</feature>
<dbReference type="EMBL" id="BOMH01000014">
    <property type="protein sequence ID" value="GID63987.1"/>
    <property type="molecule type" value="Genomic_DNA"/>
</dbReference>
<dbReference type="Proteomes" id="UP000619479">
    <property type="component" value="Unassembled WGS sequence"/>
</dbReference>
<accession>A0A919IEJ5</accession>
<sequence length="273" mass="29030">MAWEITSDVEEFASVADAFLRSSPVRHTLFLTLIGTLRSRGSHAYGPEDPCFGWWRPPGGEVAGVLLHTPPHPVLFSALPPEAVPAAVSALAGRAVSGVNMVDGDLAAFVGDREVAPGMRTRLHRLGTLTRPDPAPPGSARPATGADRELLIGWMGDFQAFLGEPTGDVAAVVDDHLAHAGITLWIDGNAPVAMAVRSRLSAGMIRILRVWTPPALRRRGYAAGATTAATRAALDDGADEVVLYTDLNNPTSNALYHRLGYRPVEDRAMVAFS</sequence>
<dbReference type="InterPro" id="IPR000182">
    <property type="entry name" value="GNAT_dom"/>
</dbReference>
<reference evidence="2" key="1">
    <citation type="submission" date="2021-01" db="EMBL/GenBank/DDBJ databases">
        <title>Whole genome shotgun sequence of Actinoplanes cyaneus NBRC 14990.</title>
        <authorList>
            <person name="Komaki H."/>
            <person name="Tamura T."/>
        </authorList>
    </citation>
    <scope>NUCLEOTIDE SEQUENCE</scope>
    <source>
        <strain evidence="2">NBRC 14990</strain>
    </source>
</reference>
<evidence type="ECO:0000259" key="1">
    <source>
        <dbReference type="PROSITE" id="PS51186"/>
    </source>
</evidence>
<evidence type="ECO:0000313" key="2">
    <source>
        <dbReference type="EMBL" id="GID63987.1"/>
    </source>
</evidence>
<dbReference type="AlphaFoldDB" id="A0A919IEJ5"/>
<dbReference type="RefSeq" id="WP_203739416.1">
    <property type="nucleotide sequence ID" value="NZ_BAAAUC010000015.1"/>
</dbReference>
<dbReference type="Gene3D" id="3.40.630.30">
    <property type="match status" value="1"/>
</dbReference>
<name>A0A919IEJ5_9ACTN</name>
<dbReference type="PROSITE" id="PS51186">
    <property type="entry name" value="GNAT"/>
    <property type="match status" value="1"/>
</dbReference>
<dbReference type="Pfam" id="PF00583">
    <property type="entry name" value="Acetyltransf_1"/>
    <property type="match status" value="1"/>
</dbReference>